<dbReference type="STRING" id="140314.SAMN04488076_11512"/>
<evidence type="ECO:0000313" key="8">
    <source>
        <dbReference type="Proteomes" id="UP000242754"/>
    </source>
</evidence>
<keyword evidence="2 4" id="KW-0560">Oxidoreductase</keyword>
<keyword evidence="3" id="KW-0520">NAD</keyword>
<dbReference type="PANTHER" id="PTHR43333">
    <property type="entry name" value="2-HACID_DH_C DOMAIN-CONTAINING PROTEIN"/>
    <property type="match status" value="1"/>
</dbReference>
<dbReference type="FunFam" id="3.40.50.720:FF:000363">
    <property type="entry name" value="D-isomer specific 2-hydroxyacid dehydrogenase"/>
    <property type="match status" value="1"/>
</dbReference>
<evidence type="ECO:0000256" key="3">
    <source>
        <dbReference type="ARBA" id="ARBA00023027"/>
    </source>
</evidence>
<evidence type="ECO:0000256" key="4">
    <source>
        <dbReference type="RuleBase" id="RU003719"/>
    </source>
</evidence>
<dbReference type="AlphaFoldDB" id="A0A143YIN3"/>
<sequence length="316" mass="34993">MTKKWLLATSLKEKHLEQLQNMYADYEMLCTQENAEALAEVEWVVGWNKGLTEQLEAGRLPALKWVQVISAGINNYPLQSFKEKGIYLTNGSGMHSEAIAEYVIGVLLTHMRGLRTAILNQQKQKWEQMTDLHELKGKTMLIVGSGHIGKRLAQLAKAFGMTVIGVNRSGNAVAEMDRTVKMEDIQTVIGSADVVVDILPQTDLTEHVFDAVLFGDMKKGVLFVNVGRGATVDNASLLGALAEGTVAFAALDVFEAEPLAEDSPLWGHPNILITPHFSGVVEHFKDSLFEIVQENAESFRLQGKPLRNVIDFEKNY</sequence>
<accession>A0A143YIN3</accession>
<dbReference type="GO" id="GO:0051287">
    <property type="term" value="F:NAD binding"/>
    <property type="evidence" value="ECO:0007669"/>
    <property type="project" value="InterPro"/>
</dbReference>
<dbReference type="Pfam" id="PF02826">
    <property type="entry name" value="2-Hacid_dh_C"/>
    <property type="match status" value="1"/>
</dbReference>
<organism evidence="7 8">
    <name type="scientific">Trichococcus palustris</name>
    <dbReference type="NCBI Taxonomy" id="140314"/>
    <lineage>
        <taxon>Bacteria</taxon>
        <taxon>Bacillati</taxon>
        <taxon>Bacillota</taxon>
        <taxon>Bacilli</taxon>
        <taxon>Lactobacillales</taxon>
        <taxon>Carnobacteriaceae</taxon>
        <taxon>Trichococcus</taxon>
    </lineage>
</organism>
<comment type="similarity">
    <text evidence="1 4">Belongs to the D-isomer specific 2-hydroxyacid dehydrogenase family.</text>
</comment>
<evidence type="ECO:0000313" key="7">
    <source>
        <dbReference type="EMBL" id="CZQ91564.1"/>
    </source>
</evidence>
<evidence type="ECO:0000256" key="2">
    <source>
        <dbReference type="ARBA" id="ARBA00023002"/>
    </source>
</evidence>
<evidence type="ECO:0000259" key="5">
    <source>
        <dbReference type="Pfam" id="PF00389"/>
    </source>
</evidence>
<proteinExistence type="inferred from homology"/>
<evidence type="ECO:0000256" key="1">
    <source>
        <dbReference type="ARBA" id="ARBA00005854"/>
    </source>
</evidence>
<dbReference type="Pfam" id="PF00389">
    <property type="entry name" value="2-Hacid_dh"/>
    <property type="match status" value="1"/>
</dbReference>
<evidence type="ECO:0008006" key="9">
    <source>
        <dbReference type="Google" id="ProtNLM"/>
    </source>
</evidence>
<dbReference type="InterPro" id="IPR036291">
    <property type="entry name" value="NAD(P)-bd_dom_sf"/>
</dbReference>
<dbReference type="RefSeq" id="WP_177194478.1">
    <property type="nucleotide sequence ID" value="NZ_FJNE01000003.1"/>
</dbReference>
<dbReference type="Proteomes" id="UP000242754">
    <property type="component" value="Unassembled WGS sequence"/>
</dbReference>
<protein>
    <recommendedName>
        <fullName evidence="9">D-isomer specific 2-hydroxyacid dehydrogenases signature 3</fullName>
    </recommendedName>
</protein>
<feature type="domain" description="D-isomer specific 2-hydroxyacid dehydrogenase catalytic" evidence="5">
    <location>
        <begin position="9"/>
        <end position="309"/>
    </location>
</feature>
<reference evidence="7 8" key="1">
    <citation type="submission" date="2016-02" db="EMBL/GenBank/DDBJ databases">
        <authorList>
            <person name="Wen L."/>
            <person name="He K."/>
            <person name="Yang H."/>
        </authorList>
    </citation>
    <scope>NUCLEOTIDE SEQUENCE [LARGE SCALE GENOMIC DNA]</scope>
    <source>
        <strain evidence="7">Trichococcus palustris</strain>
    </source>
</reference>
<gene>
    <name evidence="7" type="ORF">Tpal_1430</name>
</gene>
<feature type="domain" description="D-isomer specific 2-hydroxyacid dehydrogenase NAD-binding" evidence="6">
    <location>
        <begin position="105"/>
        <end position="277"/>
    </location>
</feature>
<dbReference type="Gene3D" id="3.40.50.720">
    <property type="entry name" value="NAD(P)-binding Rossmann-like Domain"/>
    <property type="match status" value="2"/>
</dbReference>
<dbReference type="EMBL" id="FJNE01000003">
    <property type="protein sequence ID" value="CZQ91564.1"/>
    <property type="molecule type" value="Genomic_DNA"/>
</dbReference>
<dbReference type="PANTHER" id="PTHR43333:SF1">
    <property type="entry name" value="D-ISOMER SPECIFIC 2-HYDROXYACID DEHYDROGENASE NAD-BINDING DOMAIN-CONTAINING PROTEIN"/>
    <property type="match status" value="1"/>
</dbReference>
<name>A0A143YIN3_9LACT</name>
<dbReference type="GO" id="GO:0016616">
    <property type="term" value="F:oxidoreductase activity, acting on the CH-OH group of donors, NAD or NADP as acceptor"/>
    <property type="evidence" value="ECO:0007669"/>
    <property type="project" value="InterPro"/>
</dbReference>
<dbReference type="InterPro" id="IPR006140">
    <property type="entry name" value="D-isomer_DH_NAD-bd"/>
</dbReference>
<evidence type="ECO:0000259" key="6">
    <source>
        <dbReference type="Pfam" id="PF02826"/>
    </source>
</evidence>
<keyword evidence="8" id="KW-1185">Reference proteome</keyword>
<dbReference type="InterPro" id="IPR006139">
    <property type="entry name" value="D-isomer_2_OHA_DH_cat_dom"/>
</dbReference>
<dbReference type="SUPFAM" id="SSF51735">
    <property type="entry name" value="NAD(P)-binding Rossmann-fold domains"/>
    <property type="match status" value="1"/>
</dbReference>
<dbReference type="SUPFAM" id="SSF52283">
    <property type="entry name" value="Formate/glycerate dehydrogenase catalytic domain-like"/>
    <property type="match status" value="1"/>
</dbReference>